<keyword evidence="1" id="KW-1133">Transmembrane helix</keyword>
<dbReference type="Proteomes" id="UP000680116">
    <property type="component" value="Chromosome"/>
</dbReference>
<evidence type="ECO:0000313" key="2">
    <source>
        <dbReference type="EMBL" id="CAG4977549.1"/>
    </source>
</evidence>
<dbReference type="EMBL" id="OU015430">
    <property type="protein sequence ID" value="CAG4977549.1"/>
    <property type="molecule type" value="Genomic_DNA"/>
</dbReference>
<proteinExistence type="predicted"/>
<gene>
    <name evidence="2" type="ORF">LYB30171_02430</name>
</gene>
<evidence type="ECO:0000313" key="3">
    <source>
        <dbReference type="Proteomes" id="UP000680116"/>
    </source>
</evidence>
<organism evidence="2 3">
    <name type="scientific">Novilysobacter luteus</name>
    <dbReference type="NCBI Taxonomy" id="2822368"/>
    <lineage>
        <taxon>Bacteria</taxon>
        <taxon>Pseudomonadati</taxon>
        <taxon>Pseudomonadota</taxon>
        <taxon>Gammaproteobacteria</taxon>
        <taxon>Lysobacterales</taxon>
        <taxon>Lysobacteraceae</taxon>
        <taxon>Novilysobacter</taxon>
    </lineage>
</organism>
<keyword evidence="1" id="KW-0812">Transmembrane</keyword>
<protein>
    <submittedName>
        <fullName evidence="2">Uncharacterized protein</fullName>
    </submittedName>
</protein>
<keyword evidence="3" id="KW-1185">Reference proteome</keyword>
<reference evidence="2 3" key="1">
    <citation type="submission" date="2021-04" db="EMBL/GenBank/DDBJ databases">
        <authorList>
            <person name="Rodrigo-Torres L."/>
            <person name="Arahal R. D."/>
            <person name="Lucena T."/>
        </authorList>
    </citation>
    <scope>NUCLEOTIDE SEQUENCE [LARGE SCALE GENOMIC DNA]</scope>
    <source>
        <strain evidence="2 3">CECT 30171</strain>
    </source>
</reference>
<accession>A0ABN7R101</accession>
<keyword evidence="1" id="KW-0472">Membrane</keyword>
<evidence type="ECO:0000256" key="1">
    <source>
        <dbReference type="SAM" id="Phobius"/>
    </source>
</evidence>
<sequence length="206" mass="22054">MHDRERNEGPERRVAAVVAVAVNAGLLALLPWLLRTPVIDAPSHASPTVEVRWIRPPVPAVRPPATDMALTLASPVETRRPPRTAVPDIDVVTGVEDDADATLATAPESIGMNTAPWLQPQRPALGAPDPLANRRVDLPGSPGGRFRMREPPSLAGALAAVGRAFGGANYSTDPCPEVRRDIDDLSLQGDSTALRDALAYEQRFCR</sequence>
<feature type="transmembrane region" description="Helical" evidence="1">
    <location>
        <begin position="14"/>
        <end position="34"/>
    </location>
</feature>
<name>A0ABN7R101_9GAMM</name>
<dbReference type="RefSeq" id="WP_215218921.1">
    <property type="nucleotide sequence ID" value="NZ_OU015430.1"/>
</dbReference>